<sequence length="121" mass="14034">MRYIAWRYWEEDRRLENRDSQPLTEAAYYILLALHEPRHGYGIMQTVREMSRERVNMGPGTLYGALKNMTEKGWIEPFGPESESRKKEYSITDEGRRIAAAELERLQELAAEGVKIILGSG</sequence>
<dbReference type="InterPro" id="IPR052509">
    <property type="entry name" value="Metal_resp_DNA-bind_regulator"/>
</dbReference>
<dbReference type="Proteomes" id="UP000800303">
    <property type="component" value="Unassembled WGS sequence"/>
</dbReference>
<feature type="domain" description="Transcription regulator PadR N-terminal" evidence="1">
    <location>
        <begin position="35"/>
        <end position="98"/>
    </location>
</feature>
<dbReference type="InterPro" id="IPR005149">
    <property type="entry name" value="Tscrpt_reg_PadR_N"/>
</dbReference>
<protein>
    <submittedName>
        <fullName evidence="2">PadR family transcriptional regulator</fullName>
    </submittedName>
</protein>
<dbReference type="InterPro" id="IPR036388">
    <property type="entry name" value="WH-like_DNA-bd_sf"/>
</dbReference>
<dbReference type="PANTHER" id="PTHR33169">
    <property type="entry name" value="PADR-FAMILY TRANSCRIPTIONAL REGULATOR"/>
    <property type="match status" value="1"/>
</dbReference>
<name>A0ABX0F5Y1_9BACL</name>
<dbReference type="Gene3D" id="1.10.10.10">
    <property type="entry name" value="Winged helix-like DNA-binding domain superfamily/Winged helix DNA-binding domain"/>
    <property type="match status" value="1"/>
</dbReference>
<dbReference type="SUPFAM" id="SSF46785">
    <property type="entry name" value="Winged helix' DNA-binding domain"/>
    <property type="match status" value="1"/>
</dbReference>
<evidence type="ECO:0000313" key="3">
    <source>
        <dbReference type="Proteomes" id="UP000800303"/>
    </source>
</evidence>
<dbReference type="EMBL" id="JAAFGS010000004">
    <property type="protein sequence ID" value="NGZ76358.1"/>
    <property type="molecule type" value="Genomic_DNA"/>
</dbReference>
<evidence type="ECO:0000313" key="2">
    <source>
        <dbReference type="EMBL" id="NGZ76358.1"/>
    </source>
</evidence>
<evidence type="ECO:0000259" key="1">
    <source>
        <dbReference type="Pfam" id="PF03551"/>
    </source>
</evidence>
<accession>A0ABX0F5Y1</accession>
<dbReference type="Pfam" id="PF03551">
    <property type="entry name" value="PadR"/>
    <property type="match status" value="1"/>
</dbReference>
<proteinExistence type="predicted"/>
<keyword evidence="3" id="KW-1185">Reference proteome</keyword>
<comment type="caution">
    <text evidence="2">The sequence shown here is derived from an EMBL/GenBank/DDBJ whole genome shotgun (WGS) entry which is preliminary data.</text>
</comment>
<dbReference type="InterPro" id="IPR036390">
    <property type="entry name" value="WH_DNA-bd_sf"/>
</dbReference>
<gene>
    <name evidence="2" type="ORF">GYN08_13590</name>
</gene>
<organism evidence="2 3">
    <name type="scientific">Saccharibacillus alkalitolerans</name>
    <dbReference type="NCBI Taxonomy" id="2705290"/>
    <lineage>
        <taxon>Bacteria</taxon>
        <taxon>Bacillati</taxon>
        <taxon>Bacillota</taxon>
        <taxon>Bacilli</taxon>
        <taxon>Bacillales</taxon>
        <taxon>Paenibacillaceae</taxon>
        <taxon>Saccharibacillus</taxon>
    </lineage>
</organism>
<dbReference type="PANTHER" id="PTHR33169:SF13">
    <property type="entry name" value="PADR-FAMILY TRANSCRIPTIONAL REGULATOR"/>
    <property type="match status" value="1"/>
</dbReference>
<reference evidence="2 3" key="1">
    <citation type="submission" date="2020-01" db="EMBL/GenBank/DDBJ databases">
        <title>Polyphasic characterisation and genomic insights into a novel alkali tolerant bacterium VR-M41.</title>
        <authorList>
            <person name="Vemuluri V.R."/>
        </authorList>
    </citation>
    <scope>NUCLEOTIDE SEQUENCE [LARGE SCALE GENOMIC DNA]</scope>
    <source>
        <strain evidence="2 3">VR-M41</strain>
    </source>
</reference>